<dbReference type="HOGENOM" id="CLU_1251489_0_0_1"/>
<keyword evidence="3" id="KW-1185">Reference proteome</keyword>
<dbReference type="VEuPathDB" id="FungiDB:CPSG_05744"/>
<organism evidence="3">
    <name type="scientific">Coccidioides posadasii (strain RMSCC 757 / Silveira)</name>
    <name type="common">Valley fever fungus</name>
    <dbReference type="NCBI Taxonomy" id="443226"/>
    <lineage>
        <taxon>Eukaryota</taxon>
        <taxon>Fungi</taxon>
        <taxon>Dikarya</taxon>
        <taxon>Ascomycota</taxon>
        <taxon>Pezizomycotina</taxon>
        <taxon>Eurotiomycetes</taxon>
        <taxon>Eurotiomycetidae</taxon>
        <taxon>Onygenales</taxon>
        <taxon>Onygenaceae</taxon>
        <taxon>Coccidioides</taxon>
    </lineage>
</organism>
<dbReference type="Proteomes" id="UP000002497">
    <property type="component" value="Unassembled WGS sequence"/>
</dbReference>
<dbReference type="OrthoDB" id="4188529at2759"/>
<feature type="signal peptide" evidence="1">
    <location>
        <begin position="1"/>
        <end position="16"/>
    </location>
</feature>
<feature type="chain" id="PRO_5003237599" evidence="1">
    <location>
        <begin position="17"/>
        <end position="231"/>
    </location>
</feature>
<accession>E9D7E2</accession>
<dbReference type="STRING" id="443226.E9D7E2"/>
<dbReference type="AlphaFoldDB" id="E9D7E2"/>
<dbReference type="eggNOG" id="ENOG502T66V">
    <property type="taxonomic scope" value="Eukaryota"/>
</dbReference>
<evidence type="ECO:0000256" key="1">
    <source>
        <dbReference type="SAM" id="SignalP"/>
    </source>
</evidence>
<sequence>MKAHTILLCCFAAVCAADLIHIRVRTGKDKEVGLLANMDELERTHRFAASGIGASVTDKHVYCQAFSDPHGRDELGDAFSAANDATFTSSKDAEAVPIGSFYCSDSLDKLEPPGQKPLSLKKSDGKKTDKTVRIQFRTGFDDFTQGDVKLGETVPLGRHSRLGNTVLEAMVVSATGDVNWAKVQCQLYEDTEGKEEVGKAFSMYGETYGTEPEKVAAKRNSKLMLRRAASG</sequence>
<reference evidence="3" key="2">
    <citation type="submission" date="2010-03" db="EMBL/GenBank/DDBJ databases">
        <title>The genome sequence of Coccidioides posadasii strain Silveira.</title>
        <authorList>
            <consortium name="The Broad Institute Genome Sequencing Center for Infectious Disease"/>
            <person name="Neafsey D."/>
            <person name="Orbach M."/>
            <person name="Henn M.R."/>
            <person name="Cole G.T."/>
            <person name="Galgiani J."/>
            <person name="Gardner M.J."/>
            <person name="Kirkland T.N."/>
            <person name="Taylor J.W."/>
            <person name="Young S.K."/>
            <person name="Zeng Q."/>
            <person name="Koehrsen M."/>
            <person name="Alvarado L."/>
            <person name="Berlin A."/>
            <person name="Borenstein D."/>
            <person name="Chapman S.B."/>
            <person name="Chen Z."/>
            <person name="Engels R."/>
            <person name="Freedman E."/>
            <person name="Gellesch M."/>
            <person name="Goldberg J."/>
            <person name="Griggs A."/>
            <person name="Gujja S."/>
            <person name="Heilman E."/>
            <person name="Heiman D."/>
            <person name="Howarth C."/>
            <person name="Jen D."/>
            <person name="Larson L."/>
            <person name="Mehta T."/>
            <person name="Neiman D."/>
            <person name="Park D."/>
            <person name="Pearson M."/>
            <person name="Richards J."/>
            <person name="Roberts A."/>
            <person name="Saif S."/>
            <person name="Shea T."/>
            <person name="Shenoy N."/>
            <person name="Sisk P."/>
            <person name="Stolte C."/>
            <person name="Sykes S."/>
            <person name="Walk T."/>
            <person name="White J."/>
            <person name="Yandava C."/>
            <person name="Haas B."/>
            <person name="Nusbaum C."/>
            <person name="Birren B."/>
        </authorList>
    </citation>
    <scope>NUCLEOTIDE SEQUENCE [LARGE SCALE GENOMIC DNA]</scope>
    <source>
        <strain evidence="3">RMSCC 757 / Silveira</strain>
    </source>
</reference>
<dbReference type="OMA" id="VYCQAFS"/>
<reference evidence="3" key="1">
    <citation type="journal article" date="2010" name="Genome Res.">
        <title>Population genomic sequencing of Coccidioides fungi reveals recent hybridization and transposon control.</title>
        <authorList>
            <person name="Neafsey D.E."/>
            <person name="Barker B.M."/>
            <person name="Sharpton T.J."/>
            <person name="Stajich J.E."/>
            <person name="Park D.J."/>
            <person name="Whiston E."/>
            <person name="Hung C.-Y."/>
            <person name="McMahan C."/>
            <person name="White J."/>
            <person name="Sykes S."/>
            <person name="Heiman D."/>
            <person name="Young S."/>
            <person name="Zeng Q."/>
            <person name="Abouelleil A."/>
            <person name="Aftuck L."/>
            <person name="Bessette D."/>
            <person name="Brown A."/>
            <person name="FitzGerald M."/>
            <person name="Lui A."/>
            <person name="Macdonald J.P."/>
            <person name="Priest M."/>
            <person name="Orbach M.J."/>
            <person name="Galgiani J.N."/>
            <person name="Kirkland T.N."/>
            <person name="Cole G.T."/>
            <person name="Birren B.W."/>
            <person name="Henn M.R."/>
            <person name="Taylor J.W."/>
            <person name="Rounsley S.D."/>
        </authorList>
    </citation>
    <scope>NUCLEOTIDE SEQUENCE [LARGE SCALE GENOMIC DNA]</scope>
    <source>
        <strain evidence="3">RMSCC 757 / Silveira</strain>
    </source>
</reference>
<protein>
    <submittedName>
        <fullName evidence="2">Uncharacterized protein</fullName>
    </submittedName>
</protein>
<evidence type="ECO:0000313" key="2">
    <source>
        <dbReference type="EMBL" id="EFW17301.1"/>
    </source>
</evidence>
<dbReference type="VEuPathDB" id="FungiDB:D8B26_000038"/>
<keyword evidence="1" id="KW-0732">Signal</keyword>
<evidence type="ECO:0000313" key="3">
    <source>
        <dbReference type="Proteomes" id="UP000002497"/>
    </source>
</evidence>
<gene>
    <name evidence="2" type="ORF">CPSG_05744</name>
</gene>
<name>E9D7E2_COCPS</name>
<proteinExistence type="predicted"/>
<dbReference type="EMBL" id="GL636494">
    <property type="protein sequence ID" value="EFW17301.1"/>
    <property type="molecule type" value="Genomic_DNA"/>
</dbReference>